<evidence type="ECO:0000256" key="9">
    <source>
        <dbReference type="ARBA" id="ARBA00023125"/>
    </source>
</evidence>
<organism evidence="13">
    <name type="scientific">Yersinia enterocolitica W22703</name>
    <dbReference type="NCBI Taxonomy" id="913028"/>
    <lineage>
        <taxon>Bacteria</taxon>
        <taxon>Pseudomonadati</taxon>
        <taxon>Pseudomonadota</taxon>
        <taxon>Gammaproteobacteria</taxon>
        <taxon>Enterobacterales</taxon>
        <taxon>Yersiniaceae</taxon>
        <taxon>Yersinia</taxon>
    </lineage>
</organism>
<feature type="domain" description="DNA polymerase III beta sliding clamp C-terminal" evidence="12">
    <location>
        <begin position="2"/>
        <end position="81"/>
    </location>
</feature>
<dbReference type="InterPro" id="IPR001001">
    <property type="entry name" value="DNA_polIII_beta"/>
</dbReference>
<evidence type="ECO:0000256" key="8">
    <source>
        <dbReference type="ARBA" id="ARBA00022932"/>
    </source>
</evidence>
<evidence type="ECO:0000256" key="1">
    <source>
        <dbReference type="ARBA" id="ARBA00004496"/>
    </source>
</evidence>
<dbReference type="PANTHER" id="PTHR30478:SF0">
    <property type="entry name" value="BETA SLIDING CLAMP"/>
    <property type="match status" value="1"/>
</dbReference>
<proteinExistence type="inferred from homology"/>
<evidence type="ECO:0000256" key="6">
    <source>
        <dbReference type="ARBA" id="ARBA00022695"/>
    </source>
</evidence>
<accession>F4N1G0</accession>
<evidence type="ECO:0000256" key="4">
    <source>
        <dbReference type="ARBA" id="ARBA00022490"/>
    </source>
</evidence>
<name>F4N1G0_YEREN</name>
<evidence type="ECO:0000259" key="12">
    <source>
        <dbReference type="Pfam" id="PF02768"/>
    </source>
</evidence>
<dbReference type="AlphaFoldDB" id="F4N1G0"/>
<evidence type="ECO:0000313" key="13">
    <source>
        <dbReference type="EMBL" id="CBX71918.1"/>
    </source>
</evidence>
<sequence length="82" mass="8955">MSQNQLKITANNPEQEEAEEILDVSYDGAEMEIGFNVSYVLDVLNALKCEDVSLLLTDSVSSVQIEDGASQAAAYVVMPMRL</sequence>
<comment type="subcellular location">
    <subcellularLocation>
        <location evidence="1">Cytoplasm</location>
    </subcellularLocation>
</comment>
<evidence type="ECO:0000256" key="7">
    <source>
        <dbReference type="ARBA" id="ARBA00022705"/>
    </source>
</evidence>
<gene>
    <name evidence="13" type="ORF">YEW_AJ01850</name>
</gene>
<dbReference type="Gene3D" id="3.10.150.10">
    <property type="entry name" value="DNA Polymerase III, subunit A, domain 2"/>
    <property type="match status" value="1"/>
</dbReference>
<keyword evidence="4" id="KW-0963">Cytoplasm</keyword>
<dbReference type="EMBL" id="FR718677">
    <property type="protein sequence ID" value="CBX71918.1"/>
    <property type="molecule type" value="Genomic_DNA"/>
</dbReference>
<dbReference type="GO" id="GO:0009360">
    <property type="term" value="C:DNA polymerase III complex"/>
    <property type="evidence" value="ECO:0007669"/>
    <property type="project" value="InterPro"/>
</dbReference>
<dbReference type="GO" id="GO:0003887">
    <property type="term" value="F:DNA-directed DNA polymerase activity"/>
    <property type="evidence" value="ECO:0007669"/>
    <property type="project" value="UniProtKB-KW"/>
</dbReference>
<dbReference type="GO" id="GO:0008408">
    <property type="term" value="F:3'-5' exonuclease activity"/>
    <property type="evidence" value="ECO:0007669"/>
    <property type="project" value="InterPro"/>
</dbReference>
<dbReference type="CDD" id="cd00140">
    <property type="entry name" value="beta_clamp"/>
    <property type="match status" value="1"/>
</dbReference>
<dbReference type="GO" id="GO:0003677">
    <property type="term" value="F:DNA binding"/>
    <property type="evidence" value="ECO:0007669"/>
    <property type="project" value="UniProtKB-KW"/>
</dbReference>
<dbReference type="PANTHER" id="PTHR30478">
    <property type="entry name" value="DNA POLYMERASE III SUBUNIT BETA"/>
    <property type="match status" value="1"/>
</dbReference>
<dbReference type="SUPFAM" id="SSF55979">
    <property type="entry name" value="DNA clamp"/>
    <property type="match status" value="1"/>
</dbReference>
<dbReference type="InterPro" id="IPR046938">
    <property type="entry name" value="DNA_clamp_sf"/>
</dbReference>
<keyword evidence="7" id="KW-0235">DNA replication</keyword>
<keyword evidence="5 13" id="KW-0808">Transferase</keyword>
<keyword evidence="8" id="KW-0239">DNA-directed DNA polymerase</keyword>
<evidence type="ECO:0000256" key="3">
    <source>
        <dbReference type="ARBA" id="ARBA00021035"/>
    </source>
</evidence>
<keyword evidence="6 13" id="KW-0548">Nucleotidyltransferase</keyword>
<protein>
    <recommendedName>
        <fullName evidence="3">Beta sliding clamp</fullName>
    </recommendedName>
    <alternativeName>
        <fullName evidence="11">Beta-clamp processivity factor</fullName>
    </alternativeName>
    <alternativeName>
        <fullName evidence="10">DNA polymerase III beta sliding clamp subunit</fullName>
    </alternativeName>
</protein>
<comment type="similarity">
    <text evidence="2">Belongs to the beta sliding clamp family.</text>
</comment>
<evidence type="ECO:0000256" key="5">
    <source>
        <dbReference type="ARBA" id="ARBA00022679"/>
    </source>
</evidence>
<dbReference type="Pfam" id="PF02768">
    <property type="entry name" value="DNA_pol3_beta_3"/>
    <property type="match status" value="1"/>
</dbReference>
<reference evidence="13" key="1">
    <citation type="journal article" date="2011" name="BMC Genomics">
        <title>Shotgun sequencing of Yersinia enterocolitica strain W22703 (biotype 2, serotype O:9): genomic evidence for oscillation between invertebrates and mammals.</title>
        <authorList>
            <person name="Fuchs T.M."/>
            <person name="Brandt K."/>
            <person name="Starke M."/>
            <person name="Rattei T."/>
        </authorList>
    </citation>
    <scope>NUCLEOTIDE SEQUENCE</scope>
</reference>
<dbReference type="GO" id="GO:0005737">
    <property type="term" value="C:cytoplasm"/>
    <property type="evidence" value="ECO:0007669"/>
    <property type="project" value="UniProtKB-SubCell"/>
</dbReference>
<evidence type="ECO:0000256" key="11">
    <source>
        <dbReference type="ARBA" id="ARBA00033276"/>
    </source>
</evidence>
<dbReference type="GO" id="GO:0006271">
    <property type="term" value="P:DNA strand elongation involved in DNA replication"/>
    <property type="evidence" value="ECO:0007669"/>
    <property type="project" value="TreeGrafter"/>
</dbReference>
<evidence type="ECO:0000256" key="2">
    <source>
        <dbReference type="ARBA" id="ARBA00010752"/>
    </source>
</evidence>
<evidence type="ECO:0000256" key="10">
    <source>
        <dbReference type="ARBA" id="ARBA00030988"/>
    </source>
</evidence>
<keyword evidence="9" id="KW-0238">DNA-binding</keyword>
<dbReference type="InterPro" id="IPR022635">
    <property type="entry name" value="DNA_polIII_beta_C"/>
</dbReference>